<dbReference type="AlphaFoldDB" id="A0A6L9L8E7"/>
<dbReference type="RefSeq" id="WP_163951338.1">
    <property type="nucleotide sequence ID" value="NZ_JAAFZH010000007.1"/>
</dbReference>
<evidence type="ECO:0000256" key="1">
    <source>
        <dbReference type="SAM" id="Phobius"/>
    </source>
</evidence>
<accession>A0A6L9L8E7</accession>
<protein>
    <recommendedName>
        <fullName evidence="4">Tetratricopeptide repeat protein</fullName>
    </recommendedName>
</protein>
<name>A0A6L9L8E7_9BACT</name>
<dbReference type="EMBL" id="JAAFZH010000007">
    <property type="protein sequence ID" value="NDU96690.1"/>
    <property type="molecule type" value="Genomic_DNA"/>
</dbReference>
<reference evidence="2 3" key="1">
    <citation type="submission" date="2020-02" db="EMBL/GenBank/DDBJ databases">
        <title>Draft genome sequence of two Spirosoma agri KCTC 52727 and Spirosoma terrae KCTC 52035.</title>
        <authorList>
            <person name="Rojas J."/>
            <person name="Ambika Manirajan B."/>
            <person name="Suarez C."/>
            <person name="Ratering S."/>
            <person name="Schnell S."/>
        </authorList>
    </citation>
    <scope>NUCLEOTIDE SEQUENCE [LARGE SCALE GENOMIC DNA]</scope>
    <source>
        <strain evidence="2 3">KCTC 52035</strain>
    </source>
</reference>
<gene>
    <name evidence="2" type="ORF">GK108_17540</name>
</gene>
<evidence type="ECO:0000313" key="3">
    <source>
        <dbReference type="Proteomes" id="UP000474175"/>
    </source>
</evidence>
<evidence type="ECO:0000313" key="2">
    <source>
        <dbReference type="EMBL" id="NDU96690.1"/>
    </source>
</evidence>
<feature type="transmembrane region" description="Helical" evidence="1">
    <location>
        <begin position="90"/>
        <end position="108"/>
    </location>
</feature>
<dbReference type="Proteomes" id="UP000474175">
    <property type="component" value="Unassembled WGS sequence"/>
</dbReference>
<proteinExistence type="predicted"/>
<dbReference type="InterPro" id="IPR011990">
    <property type="entry name" value="TPR-like_helical_dom_sf"/>
</dbReference>
<keyword evidence="1" id="KW-0472">Membrane</keyword>
<keyword evidence="3" id="KW-1185">Reference proteome</keyword>
<comment type="caution">
    <text evidence="2">The sequence shown here is derived from an EMBL/GenBank/DDBJ whole genome shotgun (WGS) entry which is preliminary data.</text>
</comment>
<dbReference type="Gene3D" id="1.25.40.10">
    <property type="entry name" value="Tetratricopeptide repeat domain"/>
    <property type="match status" value="1"/>
</dbReference>
<dbReference type="SUPFAM" id="SSF48452">
    <property type="entry name" value="TPR-like"/>
    <property type="match status" value="1"/>
</dbReference>
<keyword evidence="1" id="KW-1133">Transmembrane helix</keyword>
<organism evidence="2 3">
    <name type="scientific">Spirosoma terrae</name>
    <dbReference type="NCBI Taxonomy" id="1968276"/>
    <lineage>
        <taxon>Bacteria</taxon>
        <taxon>Pseudomonadati</taxon>
        <taxon>Bacteroidota</taxon>
        <taxon>Cytophagia</taxon>
        <taxon>Cytophagales</taxon>
        <taxon>Cytophagaceae</taxon>
        <taxon>Spirosoma</taxon>
    </lineage>
</organism>
<evidence type="ECO:0008006" key="4">
    <source>
        <dbReference type="Google" id="ProtNLM"/>
    </source>
</evidence>
<sequence length="252" mass="28819">MTYDNFDLFEAYTNQTLSDKERQELENRLHSDVRLQSDFREYQQFRHSIEAVKLKEQLERIHKRLEKRGEIDTTDRPPQPLKSAFGRRQTIVLTVIVVLLLVGGLYRFSRPSRAEQTYVAYYQPEPVSRGAATCSPSLMPGIQAYRSGQYKQALQEFSQLPAQQLCVSYYVGLTQLALNQEKEAITSLKAASADTLNEPALVRQKAEWYLALAYLKAGQITEAKQQLTIVVQQPDQPFRQVATKALATLEDD</sequence>
<keyword evidence="1" id="KW-0812">Transmembrane</keyword>